<dbReference type="AlphaFoldDB" id="A0A7Z0ELQ0"/>
<evidence type="ECO:0000256" key="1">
    <source>
        <dbReference type="ARBA" id="ARBA00006226"/>
    </source>
</evidence>
<keyword evidence="3" id="KW-0255">Endonuclease</keyword>
<sequence>MRIVYKGPARSALTEDLPEAVASAAYEFVNGPLKENPWRVGKPLAEPFAGLHAARRGTYRIIYKVRPDKDVIEVHSIRHRRDAYRA</sequence>
<keyword evidence="4" id="KW-1185">Reference proteome</keyword>
<dbReference type="PANTHER" id="PTHR35601:SF1">
    <property type="entry name" value="TOXIN RELE"/>
    <property type="match status" value="1"/>
</dbReference>
<dbReference type="InterPro" id="IPR035093">
    <property type="entry name" value="RelE/ParE_toxin_dom_sf"/>
</dbReference>
<evidence type="ECO:0000256" key="2">
    <source>
        <dbReference type="ARBA" id="ARBA00022649"/>
    </source>
</evidence>
<evidence type="ECO:0000313" key="3">
    <source>
        <dbReference type="EMBL" id="NYJ34331.1"/>
    </source>
</evidence>
<protein>
    <submittedName>
        <fullName evidence="3">mRNA-degrading endonuclease RelE of RelBE toxin-antitoxin system</fullName>
    </submittedName>
</protein>
<keyword evidence="3" id="KW-0540">Nuclease</keyword>
<comment type="similarity">
    <text evidence="1">Belongs to the RelE toxin family.</text>
</comment>
<dbReference type="Gene3D" id="3.30.2310.20">
    <property type="entry name" value="RelE-like"/>
    <property type="match status" value="1"/>
</dbReference>
<dbReference type="InterPro" id="IPR007712">
    <property type="entry name" value="RelE/ParE_toxin"/>
</dbReference>
<accession>A0A7Z0ELQ0</accession>
<keyword evidence="3" id="KW-0378">Hydrolase</keyword>
<dbReference type="SUPFAM" id="SSF143011">
    <property type="entry name" value="RelE-like"/>
    <property type="match status" value="1"/>
</dbReference>
<dbReference type="GO" id="GO:0004519">
    <property type="term" value="F:endonuclease activity"/>
    <property type="evidence" value="ECO:0007669"/>
    <property type="project" value="UniProtKB-KW"/>
</dbReference>
<comment type="caution">
    <text evidence="3">The sequence shown here is derived from an EMBL/GenBank/DDBJ whole genome shotgun (WGS) entry which is preliminary data.</text>
</comment>
<reference evidence="3 4" key="1">
    <citation type="submission" date="2020-07" db="EMBL/GenBank/DDBJ databases">
        <title>Sequencing the genomes of 1000 actinobacteria strains.</title>
        <authorList>
            <person name="Klenk H.-P."/>
        </authorList>
    </citation>
    <scope>NUCLEOTIDE SEQUENCE [LARGE SCALE GENOMIC DNA]</scope>
    <source>
        <strain evidence="3 4">DSM 44442</strain>
    </source>
</reference>
<gene>
    <name evidence="3" type="ORF">HNR10_002212</name>
</gene>
<dbReference type="EMBL" id="JACCFS010000001">
    <property type="protein sequence ID" value="NYJ34331.1"/>
    <property type="molecule type" value="Genomic_DNA"/>
</dbReference>
<evidence type="ECO:0000313" key="4">
    <source>
        <dbReference type="Proteomes" id="UP000572051"/>
    </source>
</evidence>
<dbReference type="Pfam" id="PF05016">
    <property type="entry name" value="ParE_toxin"/>
    <property type="match status" value="1"/>
</dbReference>
<dbReference type="Proteomes" id="UP000572051">
    <property type="component" value="Unassembled WGS sequence"/>
</dbReference>
<dbReference type="PANTHER" id="PTHR35601">
    <property type="entry name" value="TOXIN RELE"/>
    <property type="match status" value="1"/>
</dbReference>
<organism evidence="3 4">
    <name type="scientific">Nocardiopsis aegyptia</name>
    <dbReference type="NCBI Taxonomy" id="220378"/>
    <lineage>
        <taxon>Bacteria</taxon>
        <taxon>Bacillati</taxon>
        <taxon>Actinomycetota</taxon>
        <taxon>Actinomycetes</taxon>
        <taxon>Streptosporangiales</taxon>
        <taxon>Nocardiopsidaceae</taxon>
        <taxon>Nocardiopsis</taxon>
    </lineage>
</organism>
<keyword evidence="2" id="KW-1277">Toxin-antitoxin system</keyword>
<dbReference type="RefSeq" id="WP_179822918.1">
    <property type="nucleotide sequence ID" value="NZ_JACCFS010000001.1"/>
</dbReference>
<name>A0A7Z0ELQ0_9ACTN</name>
<proteinExistence type="inferred from homology"/>